<dbReference type="RefSeq" id="WP_063499293.1">
    <property type="nucleotide sequence ID" value="NZ_CP014579.1"/>
</dbReference>
<dbReference type="SUPFAM" id="SSF47413">
    <property type="entry name" value="lambda repressor-like DNA-binding domains"/>
    <property type="match status" value="1"/>
</dbReference>
<name>A0A160FSJ6_9BURK</name>
<dbReference type="CDD" id="cd00093">
    <property type="entry name" value="HTH_XRE"/>
    <property type="match status" value="1"/>
</dbReference>
<evidence type="ECO:0000259" key="1">
    <source>
        <dbReference type="PROSITE" id="PS50943"/>
    </source>
</evidence>
<protein>
    <recommendedName>
        <fullName evidence="1">HTH cro/C1-type domain-containing protein</fullName>
    </recommendedName>
</protein>
<reference evidence="2 3" key="1">
    <citation type="journal article" date="2016" name="Gene">
        <title>PacBio SMRT assembly of a complex multi-replicon genome reveals chlorocatechol degradative operon in a region of genome plasticity.</title>
        <authorList>
            <person name="Ricker N."/>
            <person name="Shen S.Y."/>
            <person name="Goordial J."/>
            <person name="Jin S."/>
            <person name="Fulthorpe R.R."/>
        </authorList>
    </citation>
    <scope>NUCLEOTIDE SEQUENCE [LARGE SCALE GENOMIC DNA]</scope>
    <source>
        <strain evidence="2 3">OLGA172</strain>
    </source>
</reference>
<dbReference type="AlphaFoldDB" id="A0A160FSJ6"/>
<dbReference type="InterPro" id="IPR010982">
    <property type="entry name" value="Lambda_DNA-bd_dom_sf"/>
</dbReference>
<dbReference type="PROSITE" id="PS50943">
    <property type="entry name" value="HTH_CROC1"/>
    <property type="match status" value="1"/>
</dbReference>
<dbReference type="InterPro" id="IPR001387">
    <property type="entry name" value="Cro/C1-type_HTH"/>
</dbReference>
<dbReference type="EMBL" id="CP014579">
    <property type="protein sequence ID" value="ANB76039.1"/>
    <property type="molecule type" value="Genomic_DNA"/>
</dbReference>
<organism evidence="2 3">
    <name type="scientific">Paraburkholderia phytofirmans OLGA172</name>
    <dbReference type="NCBI Taxonomy" id="1417228"/>
    <lineage>
        <taxon>Bacteria</taxon>
        <taxon>Pseudomonadati</taxon>
        <taxon>Pseudomonadota</taxon>
        <taxon>Betaproteobacteria</taxon>
        <taxon>Burkholderiales</taxon>
        <taxon>Burkholderiaceae</taxon>
        <taxon>Paraburkholderia</taxon>
    </lineage>
</organism>
<dbReference type="Proteomes" id="UP000076852">
    <property type="component" value="Chromosome 2"/>
</dbReference>
<evidence type="ECO:0000313" key="2">
    <source>
        <dbReference type="EMBL" id="ANB76039.1"/>
    </source>
</evidence>
<proteinExistence type="predicted"/>
<sequence length="90" mass="10006">MNRSTENIDHLERSVGDNRLRHALAARLDRAFKRAGVSSAQAAKWLGVSEDDVQYWLRGITVPPLNACTRLAAILNLDVHWLCTGQPQVA</sequence>
<feature type="domain" description="HTH cro/C1-type" evidence="1">
    <location>
        <begin position="28"/>
        <end position="82"/>
    </location>
</feature>
<dbReference type="KEGG" id="buz:AYM40_27550"/>
<keyword evidence="3" id="KW-1185">Reference proteome</keyword>
<gene>
    <name evidence="2" type="ORF">AYM40_27550</name>
</gene>
<dbReference type="Pfam" id="PF13560">
    <property type="entry name" value="HTH_31"/>
    <property type="match status" value="1"/>
</dbReference>
<accession>A0A160FSJ6</accession>
<evidence type="ECO:0000313" key="3">
    <source>
        <dbReference type="Proteomes" id="UP000076852"/>
    </source>
</evidence>
<dbReference type="OrthoDB" id="9009444at2"/>
<dbReference type="Gene3D" id="1.10.260.40">
    <property type="entry name" value="lambda repressor-like DNA-binding domains"/>
    <property type="match status" value="1"/>
</dbReference>
<dbReference type="GO" id="GO:0003677">
    <property type="term" value="F:DNA binding"/>
    <property type="evidence" value="ECO:0007669"/>
    <property type="project" value="InterPro"/>
</dbReference>